<evidence type="ECO:0000313" key="3">
    <source>
        <dbReference type="EMBL" id="MEZ2740192.1"/>
    </source>
</evidence>
<keyword evidence="4" id="KW-1185">Reference proteome</keyword>
<comment type="caution">
    <text evidence="3">The sequence shown here is derived from an EMBL/GenBank/DDBJ whole genome shotgun (WGS) entry which is preliminary data.</text>
</comment>
<proteinExistence type="predicted"/>
<dbReference type="Proteomes" id="UP001567350">
    <property type="component" value="Unassembled WGS sequence"/>
</dbReference>
<protein>
    <submittedName>
        <fullName evidence="3">DUF4148 domain-containing protein</fullName>
    </submittedName>
</protein>
<accession>A0ABV4IEC5</accession>
<dbReference type="InterPro" id="IPR025421">
    <property type="entry name" value="DUF4148"/>
</dbReference>
<dbReference type="EMBL" id="JBGJLR010000014">
    <property type="protein sequence ID" value="MEZ2740192.1"/>
    <property type="molecule type" value="Genomic_DNA"/>
</dbReference>
<feature type="region of interest" description="Disordered" evidence="1">
    <location>
        <begin position="77"/>
        <end position="104"/>
    </location>
</feature>
<feature type="chain" id="PRO_5046357946" evidence="2">
    <location>
        <begin position="22"/>
        <end position="104"/>
    </location>
</feature>
<evidence type="ECO:0000256" key="2">
    <source>
        <dbReference type="SAM" id="SignalP"/>
    </source>
</evidence>
<feature type="compositionally biased region" description="Low complexity" evidence="1">
    <location>
        <begin position="77"/>
        <end position="96"/>
    </location>
</feature>
<reference evidence="3 4" key="1">
    <citation type="submission" date="2024-08" db="EMBL/GenBank/DDBJ databases">
        <authorList>
            <person name="Feng Z."/>
            <person name="Ronholm J."/>
        </authorList>
    </citation>
    <scope>NUCLEOTIDE SEQUENCE [LARGE SCALE GENOMIC DNA]</scope>
    <source>
        <strain evidence="3 4">4-AB0-8</strain>
    </source>
</reference>
<dbReference type="RefSeq" id="WP_370893016.1">
    <property type="nucleotide sequence ID" value="NZ_JBGJLR010000014.1"/>
</dbReference>
<feature type="signal peptide" evidence="2">
    <location>
        <begin position="1"/>
        <end position="21"/>
    </location>
</feature>
<gene>
    <name evidence="3" type="ORF">ACBP88_12185</name>
</gene>
<organism evidence="3 4">
    <name type="scientific">Comamonas jiangduensis</name>
    <dbReference type="NCBI Taxonomy" id="1194168"/>
    <lineage>
        <taxon>Bacteria</taxon>
        <taxon>Pseudomonadati</taxon>
        <taxon>Pseudomonadota</taxon>
        <taxon>Betaproteobacteria</taxon>
        <taxon>Burkholderiales</taxon>
        <taxon>Comamonadaceae</taxon>
        <taxon>Comamonas</taxon>
    </lineage>
</organism>
<keyword evidence="2" id="KW-0732">Signal</keyword>
<sequence length="104" mass="11092">MSMYYRILACAALALGVSAVAQVHNDAAANTATQGLTREQVLEDLQQWHASGMTFVPHPSGYSDAAQSPEYQRYLQQRQAAAQAKAAEADATQTVASEAPAKQP</sequence>
<name>A0ABV4IEC5_9BURK</name>
<evidence type="ECO:0000313" key="4">
    <source>
        <dbReference type="Proteomes" id="UP001567350"/>
    </source>
</evidence>
<dbReference type="Pfam" id="PF13663">
    <property type="entry name" value="DUF4148"/>
    <property type="match status" value="1"/>
</dbReference>
<evidence type="ECO:0000256" key="1">
    <source>
        <dbReference type="SAM" id="MobiDB-lite"/>
    </source>
</evidence>